<dbReference type="PANTHER" id="PTHR30313">
    <property type="entry name" value="DNA PRIMASE"/>
    <property type="match status" value="1"/>
</dbReference>
<protein>
    <recommendedName>
        <fullName evidence="3">DNA primase</fullName>
    </recommendedName>
</protein>
<sequence>MPVPSKERRTFLESARKTYQEALTEDAFAVDYLTTTRGLSWDSVTYFRLGVVGDPLPGHEAYKGMLAIPYIAPNGDTLSIRFRNLRDNGPKYLTLPGDKPRPYNTAAIERYTSAMWITEGEIDSITLHEVGVPAIGIPGANTWRNDWALIFKPYQEVLIPVDGDDAGHKFGRGIAEQLENARVIDMGTYIDDNGEERSHDVNSFFVMHGQEALLRKVGA</sequence>
<proteinExistence type="predicted"/>
<dbReference type="Proteomes" id="UP001501666">
    <property type="component" value="Unassembled WGS sequence"/>
</dbReference>
<dbReference type="SUPFAM" id="SSF56731">
    <property type="entry name" value="DNA primase core"/>
    <property type="match status" value="1"/>
</dbReference>
<reference evidence="1 2" key="1">
    <citation type="journal article" date="2019" name="Int. J. Syst. Evol. Microbiol.">
        <title>The Global Catalogue of Microorganisms (GCM) 10K type strain sequencing project: providing services to taxonomists for standard genome sequencing and annotation.</title>
        <authorList>
            <consortium name="The Broad Institute Genomics Platform"/>
            <consortium name="The Broad Institute Genome Sequencing Center for Infectious Disease"/>
            <person name="Wu L."/>
            <person name="Ma J."/>
        </authorList>
    </citation>
    <scope>NUCLEOTIDE SEQUENCE [LARGE SCALE GENOMIC DNA]</scope>
    <source>
        <strain evidence="1 2">JCM 6835</strain>
    </source>
</reference>
<dbReference type="CDD" id="cd01029">
    <property type="entry name" value="TOPRIM_primases"/>
    <property type="match status" value="1"/>
</dbReference>
<gene>
    <name evidence="1" type="ORF">GCM10010412_076010</name>
</gene>
<keyword evidence="2" id="KW-1185">Reference proteome</keyword>
<dbReference type="InterPro" id="IPR034154">
    <property type="entry name" value="TOPRIM_DnaG/twinkle"/>
</dbReference>
<dbReference type="Gene3D" id="3.40.1360.10">
    <property type="match status" value="1"/>
</dbReference>
<dbReference type="EMBL" id="BAAATE010000028">
    <property type="protein sequence ID" value="GAA2687772.1"/>
    <property type="molecule type" value="Genomic_DNA"/>
</dbReference>
<evidence type="ECO:0008006" key="3">
    <source>
        <dbReference type="Google" id="ProtNLM"/>
    </source>
</evidence>
<evidence type="ECO:0000313" key="1">
    <source>
        <dbReference type="EMBL" id="GAA2687772.1"/>
    </source>
</evidence>
<organism evidence="1 2">
    <name type="scientific">Nonomuraea recticatena</name>
    <dbReference type="NCBI Taxonomy" id="46178"/>
    <lineage>
        <taxon>Bacteria</taxon>
        <taxon>Bacillati</taxon>
        <taxon>Actinomycetota</taxon>
        <taxon>Actinomycetes</taxon>
        <taxon>Streptosporangiales</taxon>
        <taxon>Streptosporangiaceae</taxon>
        <taxon>Nonomuraea</taxon>
    </lineage>
</organism>
<comment type="caution">
    <text evidence="1">The sequence shown here is derived from an EMBL/GenBank/DDBJ whole genome shotgun (WGS) entry which is preliminary data.</text>
</comment>
<dbReference type="RefSeq" id="WP_346153412.1">
    <property type="nucleotide sequence ID" value="NZ_BAAATE010000028.1"/>
</dbReference>
<accession>A0ABN3SWE7</accession>
<dbReference type="InterPro" id="IPR050219">
    <property type="entry name" value="DnaG_primase"/>
</dbReference>
<evidence type="ECO:0000313" key="2">
    <source>
        <dbReference type="Proteomes" id="UP001501666"/>
    </source>
</evidence>
<dbReference type="PANTHER" id="PTHR30313:SF2">
    <property type="entry name" value="DNA PRIMASE"/>
    <property type="match status" value="1"/>
</dbReference>
<dbReference type="Pfam" id="PF13155">
    <property type="entry name" value="Toprim_2"/>
    <property type="match status" value="1"/>
</dbReference>
<name>A0ABN3SWE7_9ACTN</name>